<name>A0AAV5WVQ7_9BILA</name>
<dbReference type="EMBL" id="BTSY01000007">
    <property type="protein sequence ID" value="GMT35373.1"/>
    <property type="molecule type" value="Genomic_DNA"/>
</dbReference>
<gene>
    <name evidence="1" type="ORF">PFISCL1PPCAC_26670</name>
</gene>
<dbReference type="Proteomes" id="UP001432322">
    <property type="component" value="Unassembled WGS sequence"/>
</dbReference>
<sequence length="85" mass="9776">KRSSPEEMNLIEVEIWRLLLYLGSCHFVSLLHQGKCRSLSLKSSCFALSRLLSFAPSWSIFIRLLRIPNQILQCRCTSSFACRAN</sequence>
<feature type="non-terminal residue" evidence="1">
    <location>
        <position position="1"/>
    </location>
</feature>
<proteinExistence type="predicted"/>
<comment type="caution">
    <text evidence="1">The sequence shown here is derived from an EMBL/GenBank/DDBJ whole genome shotgun (WGS) entry which is preliminary data.</text>
</comment>
<evidence type="ECO:0000313" key="1">
    <source>
        <dbReference type="EMBL" id="GMT35373.1"/>
    </source>
</evidence>
<organism evidence="1 2">
    <name type="scientific">Pristionchus fissidentatus</name>
    <dbReference type="NCBI Taxonomy" id="1538716"/>
    <lineage>
        <taxon>Eukaryota</taxon>
        <taxon>Metazoa</taxon>
        <taxon>Ecdysozoa</taxon>
        <taxon>Nematoda</taxon>
        <taxon>Chromadorea</taxon>
        <taxon>Rhabditida</taxon>
        <taxon>Rhabditina</taxon>
        <taxon>Diplogasteromorpha</taxon>
        <taxon>Diplogasteroidea</taxon>
        <taxon>Neodiplogasteridae</taxon>
        <taxon>Pristionchus</taxon>
    </lineage>
</organism>
<dbReference type="AlphaFoldDB" id="A0AAV5WVQ7"/>
<reference evidence="1" key="1">
    <citation type="submission" date="2023-10" db="EMBL/GenBank/DDBJ databases">
        <title>Genome assembly of Pristionchus species.</title>
        <authorList>
            <person name="Yoshida K."/>
            <person name="Sommer R.J."/>
        </authorList>
    </citation>
    <scope>NUCLEOTIDE SEQUENCE</scope>
    <source>
        <strain evidence="1">RS5133</strain>
    </source>
</reference>
<protein>
    <submittedName>
        <fullName evidence="1">Uncharacterized protein</fullName>
    </submittedName>
</protein>
<evidence type="ECO:0000313" key="2">
    <source>
        <dbReference type="Proteomes" id="UP001432322"/>
    </source>
</evidence>
<keyword evidence="2" id="KW-1185">Reference proteome</keyword>
<accession>A0AAV5WVQ7</accession>